<feature type="domain" description="RNA-binding S4" evidence="13">
    <location>
        <begin position="185"/>
        <end position="244"/>
    </location>
</feature>
<dbReference type="InterPro" id="IPR050343">
    <property type="entry name" value="RsuA_PseudoU_synthase"/>
</dbReference>
<dbReference type="SMART" id="SM00363">
    <property type="entry name" value="S4"/>
    <property type="match status" value="1"/>
</dbReference>
<name>A0A6S6Z7M4_9BURK</name>
<dbReference type="EC" id="5.4.99.21" evidence="4"/>
<feature type="compositionally biased region" description="Polar residues" evidence="12">
    <location>
        <begin position="174"/>
        <end position="185"/>
    </location>
</feature>
<sequence>MSNTMRPTKPGTLTLTSRPAKRSAANRSARPARSDESAATSKPFQRAPAGQSRGVSNAGKTEAFERRAIESKGAARRATEAKSGGPKATERQSSGRAASDRKPSDRKPGERKPGERKPGERKPDDRKPDDRKPEDRKRGDRYGAKSQAGGPKASAKGAVARPVRNTPERRDRSNPSAQAAASNTDRLAKRLAAELPCSRGDAERYIEGGWVTVDGKVQEEPGLRVAPSQVVSLMPGARLEEGRPVTVLVHKPAGMYADDQPGSARDLILPENLMPGDRSGQRYLKRMFNGLKLVTPLERAASGLVVYSQEYAVARKLVEEGRHVEQEYIAHVEGKLSEADLARMQRGMAYEGRAATPMKVSWQNENHLRFALKSPPPGFIEALCDAAGLRLLALRRLRIGRLPMAGLAAGQWRYRLDYERF</sequence>
<evidence type="ECO:0000256" key="11">
    <source>
        <dbReference type="PROSITE-ProRule" id="PRU00182"/>
    </source>
</evidence>
<dbReference type="SUPFAM" id="SSF55174">
    <property type="entry name" value="Alpha-L RNA-binding motif"/>
    <property type="match status" value="1"/>
</dbReference>
<evidence type="ECO:0000256" key="8">
    <source>
        <dbReference type="ARBA" id="ARBA00042843"/>
    </source>
</evidence>
<dbReference type="PANTHER" id="PTHR47683:SF2">
    <property type="entry name" value="RNA-BINDING S4 DOMAIN-CONTAINING PROTEIN"/>
    <property type="match status" value="1"/>
</dbReference>
<dbReference type="InterPro" id="IPR020103">
    <property type="entry name" value="PsdUridine_synth_cat_dom_sf"/>
</dbReference>
<dbReference type="InterPro" id="IPR002942">
    <property type="entry name" value="S4_RNA-bd"/>
</dbReference>
<dbReference type="GO" id="GO:0160138">
    <property type="term" value="F:23S rRNA pseudouridine(2604) synthase activity"/>
    <property type="evidence" value="ECO:0007669"/>
    <property type="project" value="UniProtKB-EC"/>
</dbReference>
<evidence type="ECO:0000256" key="12">
    <source>
        <dbReference type="SAM" id="MobiDB-lite"/>
    </source>
</evidence>
<reference evidence="14 15" key="1">
    <citation type="submission" date="2020-04" db="EMBL/GenBank/DDBJ databases">
        <authorList>
            <person name="De Canck E."/>
        </authorList>
    </citation>
    <scope>NUCLEOTIDE SEQUENCE [LARGE SCALE GENOMIC DNA]</scope>
    <source>
        <strain evidence="14 15">LMG 26690</strain>
    </source>
</reference>
<dbReference type="EMBL" id="CADIJM010000001">
    <property type="protein sequence ID" value="CAB3659239.1"/>
    <property type="molecule type" value="Genomic_DNA"/>
</dbReference>
<dbReference type="GO" id="GO:0000455">
    <property type="term" value="P:enzyme-directed rRNA pseudouridine synthesis"/>
    <property type="evidence" value="ECO:0007669"/>
    <property type="project" value="UniProtKB-ARBA"/>
</dbReference>
<dbReference type="Gene3D" id="3.10.290.10">
    <property type="entry name" value="RNA-binding S4 domain"/>
    <property type="match status" value="1"/>
</dbReference>
<gene>
    <name evidence="14" type="ORF">LMG26690_00476</name>
</gene>
<evidence type="ECO:0000256" key="9">
    <source>
        <dbReference type="ARBA" id="ARBA00042890"/>
    </source>
</evidence>
<dbReference type="InterPro" id="IPR036986">
    <property type="entry name" value="S4_RNA-bd_sf"/>
</dbReference>
<dbReference type="Proteomes" id="UP000494214">
    <property type="component" value="Unassembled WGS sequence"/>
</dbReference>
<keyword evidence="11" id="KW-0694">RNA-binding</keyword>
<feature type="compositionally biased region" description="Polar residues" evidence="12">
    <location>
        <begin position="1"/>
        <end position="16"/>
    </location>
</feature>
<evidence type="ECO:0000259" key="13">
    <source>
        <dbReference type="SMART" id="SM00363"/>
    </source>
</evidence>
<evidence type="ECO:0000256" key="1">
    <source>
        <dbReference type="ARBA" id="ARBA00023235"/>
    </source>
</evidence>
<dbReference type="Pfam" id="PF00849">
    <property type="entry name" value="PseudoU_synth_2"/>
    <property type="match status" value="1"/>
</dbReference>
<accession>A0A6S6Z7M4</accession>
<comment type="catalytic activity">
    <reaction evidence="3">
        <text>uridine(2604) in 23S rRNA = pseudouridine(2604) in 23S rRNA</text>
        <dbReference type="Rhea" id="RHEA:38875"/>
        <dbReference type="Rhea" id="RHEA-COMP:10093"/>
        <dbReference type="Rhea" id="RHEA-COMP:10094"/>
        <dbReference type="ChEBI" id="CHEBI:65314"/>
        <dbReference type="ChEBI" id="CHEBI:65315"/>
        <dbReference type="EC" id="5.4.99.21"/>
    </reaction>
</comment>
<evidence type="ECO:0000256" key="2">
    <source>
        <dbReference type="ARBA" id="ARBA00036390"/>
    </source>
</evidence>
<dbReference type="Gene3D" id="3.30.2350.10">
    <property type="entry name" value="Pseudouridine synthase"/>
    <property type="match status" value="1"/>
</dbReference>
<comment type="catalytic activity">
    <reaction evidence="2">
        <text>uridine(35) in tRNA(Tyr) = pseudouridine(35) in tRNA(Tyr)</text>
        <dbReference type="Rhea" id="RHEA:60556"/>
        <dbReference type="Rhea" id="RHEA-COMP:15607"/>
        <dbReference type="Rhea" id="RHEA-COMP:15608"/>
        <dbReference type="ChEBI" id="CHEBI:65314"/>
        <dbReference type="ChEBI" id="CHEBI:65315"/>
    </reaction>
</comment>
<dbReference type="AlphaFoldDB" id="A0A6S6Z7M4"/>
<evidence type="ECO:0000256" key="10">
    <source>
        <dbReference type="ARBA" id="ARBA00043147"/>
    </source>
</evidence>
<dbReference type="SUPFAM" id="SSF55120">
    <property type="entry name" value="Pseudouridine synthase"/>
    <property type="match status" value="1"/>
</dbReference>
<dbReference type="Pfam" id="PF01479">
    <property type="entry name" value="S4"/>
    <property type="match status" value="1"/>
</dbReference>
<evidence type="ECO:0000313" key="15">
    <source>
        <dbReference type="Proteomes" id="UP000494214"/>
    </source>
</evidence>
<evidence type="ECO:0000256" key="6">
    <source>
        <dbReference type="ARBA" id="ARBA00041420"/>
    </source>
</evidence>
<feature type="compositionally biased region" description="Basic and acidic residues" evidence="12">
    <location>
        <begin position="98"/>
        <end position="143"/>
    </location>
</feature>
<evidence type="ECO:0000256" key="3">
    <source>
        <dbReference type="ARBA" id="ARBA00036535"/>
    </source>
</evidence>
<dbReference type="InterPro" id="IPR006145">
    <property type="entry name" value="PsdUridine_synth_RsuA/RluA"/>
</dbReference>
<dbReference type="CDD" id="cd00165">
    <property type="entry name" value="S4"/>
    <property type="match status" value="1"/>
</dbReference>
<dbReference type="GO" id="GO:0003723">
    <property type="term" value="F:RNA binding"/>
    <property type="evidence" value="ECO:0007669"/>
    <property type="project" value="UniProtKB-KW"/>
</dbReference>
<feature type="compositionally biased region" description="Low complexity" evidence="12">
    <location>
        <begin position="22"/>
        <end position="31"/>
    </location>
</feature>
<proteinExistence type="predicted"/>
<feature type="region of interest" description="Disordered" evidence="12">
    <location>
        <begin position="1"/>
        <end position="185"/>
    </location>
</feature>
<evidence type="ECO:0000256" key="4">
    <source>
        <dbReference type="ARBA" id="ARBA00038922"/>
    </source>
</evidence>
<keyword evidence="1" id="KW-0413">Isomerase</keyword>
<organism evidence="14 15">
    <name type="scientific">Achromobacter animicus</name>
    <dbReference type="NCBI Taxonomy" id="1389935"/>
    <lineage>
        <taxon>Bacteria</taxon>
        <taxon>Pseudomonadati</taxon>
        <taxon>Pseudomonadota</taxon>
        <taxon>Betaproteobacteria</taxon>
        <taxon>Burkholderiales</taxon>
        <taxon>Alcaligenaceae</taxon>
        <taxon>Achromobacter</taxon>
    </lineage>
</organism>
<keyword evidence="15" id="KW-1185">Reference proteome</keyword>
<dbReference type="PROSITE" id="PS50889">
    <property type="entry name" value="S4"/>
    <property type="match status" value="1"/>
</dbReference>
<evidence type="ECO:0000256" key="7">
    <source>
        <dbReference type="ARBA" id="ARBA00041697"/>
    </source>
</evidence>
<dbReference type="PANTHER" id="PTHR47683">
    <property type="entry name" value="PSEUDOURIDINE SYNTHASE FAMILY PROTEIN-RELATED"/>
    <property type="match status" value="1"/>
</dbReference>
<protein>
    <recommendedName>
        <fullName evidence="5">Dual-specificity RNA pseudouridine synthase RluF</fullName>
        <ecNumber evidence="4">5.4.99.21</ecNumber>
    </recommendedName>
    <alternativeName>
        <fullName evidence="7">23S rRNA pseudouridine(2604) synthase</fullName>
    </alternativeName>
    <alternativeName>
        <fullName evidence="9">Ribosomal large subunit pseudouridine synthase F</fullName>
    </alternativeName>
    <alternativeName>
        <fullName evidence="8">rRNA pseudouridylate synthase F</fullName>
    </alternativeName>
    <alternativeName>
        <fullName evidence="10">rRNA-uridine isomerase F</fullName>
    </alternativeName>
    <alternativeName>
        <fullName evidence="6">tRNA(Tyr) pseudouridine(35) synthase</fullName>
    </alternativeName>
</protein>
<evidence type="ECO:0000256" key="5">
    <source>
        <dbReference type="ARBA" id="ARBA00039989"/>
    </source>
</evidence>
<evidence type="ECO:0000313" key="14">
    <source>
        <dbReference type="EMBL" id="CAB3659239.1"/>
    </source>
</evidence>